<dbReference type="Proteomes" id="UP000887572">
    <property type="component" value="Unplaced"/>
</dbReference>
<organism evidence="1 2">
    <name type="scientific">Globodera rostochiensis</name>
    <name type="common">Golden nematode worm</name>
    <name type="synonym">Heterodera rostochiensis</name>
    <dbReference type="NCBI Taxonomy" id="31243"/>
    <lineage>
        <taxon>Eukaryota</taxon>
        <taxon>Metazoa</taxon>
        <taxon>Ecdysozoa</taxon>
        <taxon>Nematoda</taxon>
        <taxon>Chromadorea</taxon>
        <taxon>Rhabditida</taxon>
        <taxon>Tylenchina</taxon>
        <taxon>Tylenchomorpha</taxon>
        <taxon>Tylenchoidea</taxon>
        <taxon>Heteroderidae</taxon>
        <taxon>Heteroderinae</taxon>
        <taxon>Globodera</taxon>
    </lineage>
</organism>
<keyword evidence="1" id="KW-1185">Reference proteome</keyword>
<name>A0A914IBH0_GLORO</name>
<evidence type="ECO:0000313" key="1">
    <source>
        <dbReference type="Proteomes" id="UP000887572"/>
    </source>
</evidence>
<reference evidence="2" key="1">
    <citation type="submission" date="2022-11" db="UniProtKB">
        <authorList>
            <consortium name="WormBaseParasite"/>
        </authorList>
    </citation>
    <scope>IDENTIFICATION</scope>
</reference>
<dbReference type="AlphaFoldDB" id="A0A914IBH0"/>
<protein>
    <submittedName>
        <fullName evidence="2">Secreted protein</fullName>
    </submittedName>
</protein>
<accession>A0A914IBH0</accession>
<sequence>MITKIVCPTTLSATAFVLFIHAINLPLADRPPPHSTNNCVTKQRNFCLTVLFIWRCQLSIIYTQSITFTY</sequence>
<proteinExistence type="predicted"/>
<dbReference type="WBParaSite" id="Gr19_v10_g8670.t1">
    <property type="protein sequence ID" value="Gr19_v10_g8670.t1"/>
    <property type="gene ID" value="Gr19_v10_g8670"/>
</dbReference>
<evidence type="ECO:0000313" key="2">
    <source>
        <dbReference type="WBParaSite" id="Gr19_v10_g8670.t1"/>
    </source>
</evidence>